<dbReference type="PROSITE" id="PS51292">
    <property type="entry name" value="ZF_RING_CH"/>
    <property type="match status" value="1"/>
</dbReference>
<evidence type="ECO:0000256" key="4">
    <source>
        <dbReference type="PROSITE-ProRule" id="PRU00175"/>
    </source>
</evidence>
<evidence type="ECO:0000259" key="7">
    <source>
        <dbReference type="PROSITE" id="PS50089"/>
    </source>
</evidence>
<dbReference type="InParanoid" id="A0A4Q1BMH7"/>
<evidence type="ECO:0000256" key="6">
    <source>
        <dbReference type="SAM" id="Phobius"/>
    </source>
</evidence>
<feature type="compositionally biased region" description="Basic and acidic residues" evidence="5">
    <location>
        <begin position="82"/>
        <end position="97"/>
    </location>
</feature>
<dbReference type="InterPro" id="IPR013083">
    <property type="entry name" value="Znf_RING/FYVE/PHD"/>
</dbReference>
<dbReference type="Proteomes" id="UP000289152">
    <property type="component" value="Unassembled WGS sequence"/>
</dbReference>
<accession>A0A4Q1BMH7</accession>
<protein>
    <submittedName>
        <fullName evidence="9">Uncharacterized protein</fullName>
    </submittedName>
</protein>
<proteinExistence type="predicted"/>
<feature type="compositionally biased region" description="Low complexity" evidence="5">
    <location>
        <begin position="1"/>
        <end position="22"/>
    </location>
</feature>
<feature type="region of interest" description="Disordered" evidence="5">
    <location>
        <begin position="1"/>
        <end position="37"/>
    </location>
</feature>
<dbReference type="OrthoDB" id="264354at2759"/>
<dbReference type="VEuPathDB" id="FungiDB:TREMEDRAFT_64980"/>
<evidence type="ECO:0000313" key="10">
    <source>
        <dbReference type="Proteomes" id="UP000289152"/>
    </source>
</evidence>
<feature type="region of interest" description="Disordered" evidence="5">
    <location>
        <begin position="77"/>
        <end position="97"/>
    </location>
</feature>
<evidence type="ECO:0000256" key="2">
    <source>
        <dbReference type="ARBA" id="ARBA00022771"/>
    </source>
</evidence>
<dbReference type="EMBL" id="SDIL01000038">
    <property type="protein sequence ID" value="RXK39016.1"/>
    <property type="molecule type" value="Genomic_DNA"/>
</dbReference>
<organism evidence="9 10">
    <name type="scientific">Tremella mesenterica</name>
    <name type="common">Jelly fungus</name>
    <dbReference type="NCBI Taxonomy" id="5217"/>
    <lineage>
        <taxon>Eukaryota</taxon>
        <taxon>Fungi</taxon>
        <taxon>Dikarya</taxon>
        <taxon>Basidiomycota</taxon>
        <taxon>Agaricomycotina</taxon>
        <taxon>Tremellomycetes</taxon>
        <taxon>Tremellales</taxon>
        <taxon>Tremellaceae</taxon>
        <taxon>Tremella</taxon>
    </lineage>
</organism>
<keyword evidence="6" id="KW-1133">Transmembrane helix</keyword>
<gene>
    <name evidence="9" type="ORF">M231_03746</name>
</gene>
<dbReference type="Pfam" id="PF12906">
    <property type="entry name" value="RINGv"/>
    <property type="match status" value="1"/>
</dbReference>
<dbReference type="SUPFAM" id="SSF57850">
    <property type="entry name" value="RING/U-box"/>
    <property type="match status" value="1"/>
</dbReference>
<dbReference type="PANTHER" id="PTHR46347:SF1">
    <property type="entry name" value="RING_FYVE_PHD ZINC FINGER SUPERFAMILY PROTEIN"/>
    <property type="match status" value="1"/>
</dbReference>
<feature type="transmembrane region" description="Helical" evidence="6">
    <location>
        <begin position="249"/>
        <end position="274"/>
    </location>
</feature>
<feature type="transmembrane region" description="Helical" evidence="6">
    <location>
        <begin position="350"/>
        <end position="376"/>
    </location>
</feature>
<dbReference type="GO" id="GO:0008270">
    <property type="term" value="F:zinc ion binding"/>
    <property type="evidence" value="ECO:0007669"/>
    <property type="project" value="UniProtKB-KW"/>
</dbReference>
<dbReference type="PROSITE" id="PS50089">
    <property type="entry name" value="ZF_RING_2"/>
    <property type="match status" value="1"/>
</dbReference>
<name>A0A4Q1BMH7_TREME</name>
<dbReference type="PANTHER" id="PTHR46347">
    <property type="entry name" value="RING/FYVE/PHD ZINC FINGER SUPERFAMILY PROTEIN"/>
    <property type="match status" value="1"/>
</dbReference>
<feature type="compositionally biased region" description="Basic and acidic residues" evidence="5">
    <location>
        <begin position="127"/>
        <end position="164"/>
    </location>
</feature>
<keyword evidence="6" id="KW-0812">Transmembrane</keyword>
<keyword evidence="3" id="KW-0862">Zinc</keyword>
<dbReference type="SMART" id="SM00744">
    <property type="entry name" value="RINGv"/>
    <property type="match status" value="1"/>
</dbReference>
<keyword evidence="2 4" id="KW-0863">Zinc-finger</keyword>
<comment type="caution">
    <text evidence="9">The sequence shown here is derived from an EMBL/GenBank/DDBJ whole genome shotgun (WGS) entry which is preliminary data.</text>
</comment>
<keyword evidence="10" id="KW-1185">Reference proteome</keyword>
<evidence type="ECO:0000313" key="9">
    <source>
        <dbReference type="EMBL" id="RXK39016.1"/>
    </source>
</evidence>
<dbReference type="AlphaFoldDB" id="A0A4Q1BMH7"/>
<dbReference type="Gene3D" id="3.30.40.10">
    <property type="entry name" value="Zinc/RING finger domain, C3HC4 (zinc finger)"/>
    <property type="match status" value="1"/>
</dbReference>
<sequence>MSFRRPFTFSSNSNSPQPQRSPYGTDEDYVDSSLTSTTPSRTMLHALADDTIHSTRHVPSGYNTGIDESSRFEEIPGSWNVKLEESNEMSRDDRDDTPLRVYTEVDDDERLGREDTPLRTYTEVEEEERRNMEGRSGERSGSRRRMEGGTEETHFDYEGRREGRNEEEEEDDDRQCRICLAGVEEEETMGRLISPCLCSGSMRYVHVNCINAWRGTGTNAKAFLECPQCHHQYRLRRTLVSGLATSRPILLFLSIFLFFLLSLLIGQFVLFLTASPLRNILSSRSPFRTFNDYMWSDDLDDSPVVVVSGGGALVYDIFTGAISTFSSVANSIANSHTSIPTPLASFGFALIARFLLGLAVLGSISFLSLMLSLSLFGPMQLANGVRGTGLFGSLRRRGNRGGRDLGEITIVFFVLIGAINTLRQTYGVVQRLTRVLLRYVETQILEVNSGDVRRARERQRGEEWWKVWWREKRWMSFRGWGEVGLRARVEMQERARGLVRGRQEDHEE</sequence>
<dbReference type="InterPro" id="IPR011016">
    <property type="entry name" value="Znf_RING-CH"/>
</dbReference>
<dbReference type="InterPro" id="IPR001841">
    <property type="entry name" value="Znf_RING"/>
</dbReference>
<dbReference type="STRING" id="5217.A0A4Q1BMH7"/>
<feature type="domain" description="RING-type" evidence="7">
    <location>
        <begin position="176"/>
        <end position="230"/>
    </location>
</feature>
<feature type="domain" description="RING-CH-type" evidence="8">
    <location>
        <begin position="168"/>
        <end position="236"/>
    </location>
</feature>
<keyword evidence="6" id="KW-0472">Membrane</keyword>
<feature type="region of interest" description="Disordered" evidence="5">
    <location>
        <begin position="119"/>
        <end position="169"/>
    </location>
</feature>
<reference evidence="9 10" key="1">
    <citation type="submission" date="2016-06" db="EMBL/GenBank/DDBJ databases">
        <title>Evolution of pathogenesis and genome organization in the Tremellales.</title>
        <authorList>
            <person name="Cuomo C."/>
            <person name="Litvintseva A."/>
            <person name="Heitman J."/>
            <person name="Chen Y."/>
            <person name="Sun S."/>
            <person name="Springer D."/>
            <person name="Dromer F."/>
            <person name="Young S."/>
            <person name="Zeng Q."/>
            <person name="Chapman S."/>
            <person name="Gujja S."/>
            <person name="Saif S."/>
            <person name="Birren B."/>
        </authorList>
    </citation>
    <scope>NUCLEOTIDE SEQUENCE [LARGE SCALE GENOMIC DNA]</scope>
    <source>
        <strain evidence="9 10">ATCC 28783</strain>
    </source>
</reference>
<feature type="transmembrane region" description="Helical" evidence="6">
    <location>
        <begin position="405"/>
        <end position="422"/>
    </location>
</feature>
<evidence type="ECO:0000256" key="3">
    <source>
        <dbReference type="ARBA" id="ARBA00022833"/>
    </source>
</evidence>
<evidence type="ECO:0000256" key="1">
    <source>
        <dbReference type="ARBA" id="ARBA00022723"/>
    </source>
</evidence>
<evidence type="ECO:0000259" key="8">
    <source>
        <dbReference type="PROSITE" id="PS51292"/>
    </source>
</evidence>
<dbReference type="CDD" id="cd16495">
    <property type="entry name" value="RING_CH-C4HC3_MARCH"/>
    <property type="match status" value="1"/>
</dbReference>
<evidence type="ECO:0000256" key="5">
    <source>
        <dbReference type="SAM" id="MobiDB-lite"/>
    </source>
</evidence>
<keyword evidence="1" id="KW-0479">Metal-binding</keyword>